<dbReference type="EMBL" id="CP147251">
    <property type="protein sequence ID" value="WYJ75698.1"/>
    <property type="molecule type" value="Genomic_DNA"/>
</dbReference>
<evidence type="ECO:0000313" key="1">
    <source>
        <dbReference type="EMBL" id="WYJ75698.1"/>
    </source>
</evidence>
<proteinExistence type="predicted"/>
<accession>A0ABZ2SIJ8</accession>
<evidence type="ECO:0000313" key="2">
    <source>
        <dbReference type="Proteomes" id="UP000664701"/>
    </source>
</evidence>
<sequence>MAGYVISMGNIEEEELRDNISKGVYGTILKIPKTQWTSSVEGTLADFHSMNPGDHIYFFRKRKLYGIGKLVAIGEHECKLLNFKDADKPYI</sequence>
<gene>
    <name evidence="1" type="ORF">DOK78_000274</name>
</gene>
<keyword evidence="2" id="KW-1185">Reference proteome</keyword>
<protein>
    <submittedName>
        <fullName evidence="1">Uncharacterized protein</fullName>
    </submittedName>
</protein>
<organism evidence="1 2">
    <name type="scientific">Candidatus Enterococcus lowellii</name>
    <dbReference type="NCBI Taxonomy" id="2230877"/>
    <lineage>
        <taxon>Bacteria</taxon>
        <taxon>Bacillati</taxon>
        <taxon>Bacillota</taxon>
        <taxon>Bacilli</taxon>
        <taxon>Lactobacillales</taxon>
        <taxon>Enterococcaceae</taxon>
        <taxon>Enterococcus</taxon>
    </lineage>
</organism>
<name>A0ABZ2SIJ8_9ENTE</name>
<dbReference type="Proteomes" id="UP000664701">
    <property type="component" value="Chromosome"/>
</dbReference>
<reference evidence="1 2" key="1">
    <citation type="submission" date="2024-03" db="EMBL/GenBank/DDBJ databases">
        <title>The Genome Sequence of Enterococcus sp. DIV2402.</title>
        <authorList>
            <consortium name="The Broad Institute Genomics Platform"/>
            <consortium name="The Broad Institute Microbial Omics Core"/>
            <consortium name="The Broad Institute Genomic Center for Infectious Diseases"/>
            <person name="Earl A."/>
            <person name="Manson A."/>
            <person name="Gilmore M."/>
            <person name="Schwartman J."/>
            <person name="Shea T."/>
            <person name="Abouelleil A."/>
            <person name="Cao P."/>
            <person name="Chapman S."/>
            <person name="Cusick C."/>
            <person name="Young S."/>
            <person name="Neafsey D."/>
            <person name="Nusbaum C."/>
            <person name="Birren B."/>
        </authorList>
    </citation>
    <scope>NUCLEOTIDE SEQUENCE [LARGE SCALE GENOMIC DNA]</scope>
    <source>
        <strain evidence="1 2">DIV2402</strain>
    </source>
</reference>
<dbReference type="RefSeq" id="WP_207941512.1">
    <property type="nucleotide sequence ID" value="NZ_CP147251.1"/>
</dbReference>